<protein>
    <recommendedName>
        <fullName evidence="6">DUF3368 domain-containing protein</fullName>
    </recommendedName>
</protein>
<accession>E6N6D5</accession>
<evidence type="ECO:0000313" key="2">
    <source>
        <dbReference type="EMBL" id="BAJ47854.1"/>
    </source>
</evidence>
<dbReference type="Pfam" id="PF11848">
    <property type="entry name" value="DUF3368"/>
    <property type="match status" value="1"/>
</dbReference>
<dbReference type="BioCyc" id="CCAL311458:G131R-873-MONOMER"/>
<sequence length="175" mass="19613">MPSAVSDAGPLIHLAQINKLHLLKMLYNQAVITPRVKREAYDMGAKHGHADATIGKAIEDGWIKVEKLQKQLISSSKKLASKEKISQADAETLLLAKEKKAEILVDEKALSNIARLHGLRVWSTSILLEALSRGYIEVSDIEAAIRQLDEKRHKLKREHVEQILEVAKTIACRRK</sequence>
<dbReference type="EMBL" id="AP011848">
    <property type="protein sequence ID" value="BAJ47854.1"/>
    <property type="molecule type" value="Genomic_DNA"/>
</dbReference>
<evidence type="ECO:0000313" key="3">
    <source>
        <dbReference type="EMBL" id="BAJ49500.1"/>
    </source>
</evidence>
<reference evidence="2 5" key="2">
    <citation type="journal article" date="2011" name="Nucleic Acids Res.">
        <title>Insights into the evolution of Archaea and eukaryotic protein modifier systems revealed by the genome of a novel archaeal group.</title>
        <authorList>
            <person name="Nunoura T."/>
            <person name="Takaki Y."/>
            <person name="Kakuta J."/>
            <person name="Nishi S."/>
            <person name="Sugahara J."/>
            <person name="Kazama H."/>
            <person name="Chee G."/>
            <person name="Hattori M."/>
            <person name="Kanai A."/>
            <person name="Atomi H."/>
            <person name="Takai K."/>
            <person name="Takami H."/>
        </authorList>
    </citation>
    <scope>NUCLEOTIDE SEQUENCE [LARGE SCALE GENOMIC DNA]</scope>
</reference>
<gene>
    <name evidence="4" type="ORF">CSUB_C0861</name>
    <name evidence="3" type="ORF">HGMM_F15C04C49</name>
    <name evidence="2" type="ORF">HGMM_F35E02C17</name>
</gene>
<dbReference type="Gene3D" id="3.40.50.1010">
    <property type="entry name" value="5'-nuclease"/>
    <property type="match status" value="1"/>
</dbReference>
<reference evidence="2 5" key="1">
    <citation type="journal article" date="2005" name="Environ. Microbiol.">
        <title>Genetic and functional properties of uncultivated thermophilic crenarchaeotes from a subsurface gold mine as revealed by analysis of genome fragments.</title>
        <authorList>
            <person name="Nunoura T."/>
            <person name="Hirayama H."/>
            <person name="Takami H."/>
            <person name="Oida H."/>
            <person name="Nishi S."/>
            <person name="Shimamura S."/>
            <person name="Suzuki Y."/>
            <person name="Inagaki F."/>
            <person name="Takai K."/>
            <person name="Nealson K.H."/>
            <person name="Horikoshi K."/>
        </authorList>
    </citation>
    <scope>NUCLEOTIDE SEQUENCE [LARGE SCALE GENOMIC DNA]</scope>
</reference>
<evidence type="ECO:0000313" key="5">
    <source>
        <dbReference type="Proteomes" id="UP000008120"/>
    </source>
</evidence>
<dbReference type="KEGG" id="csu:CSUB_C0861"/>
<evidence type="ECO:0008006" key="6">
    <source>
        <dbReference type="Google" id="ProtNLM"/>
    </source>
</evidence>
<dbReference type="EMBL" id="AP011894">
    <property type="protein sequence ID" value="BAJ49500.1"/>
    <property type="molecule type" value="Genomic_DNA"/>
</dbReference>
<evidence type="ECO:0000313" key="4">
    <source>
        <dbReference type="EMBL" id="BAJ50718.1"/>
    </source>
</evidence>
<dbReference type="InterPro" id="IPR021799">
    <property type="entry name" value="PIN-like_prokaryotic"/>
</dbReference>
<organism evidence="2 5">
    <name type="scientific">Caldiarchaeum subterraneum</name>
    <dbReference type="NCBI Taxonomy" id="311458"/>
    <lineage>
        <taxon>Archaea</taxon>
        <taxon>Nitrososphaerota</taxon>
        <taxon>Candidatus Caldarchaeales</taxon>
        <taxon>Candidatus Caldarchaeaceae</taxon>
        <taxon>Candidatus Caldarchaeum</taxon>
    </lineage>
</organism>
<evidence type="ECO:0000256" key="1">
    <source>
        <dbReference type="SAM" id="Coils"/>
    </source>
</evidence>
<feature type="coiled-coil region" evidence="1">
    <location>
        <begin position="138"/>
        <end position="165"/>
    </location>
</feature>
<dbReference type="AlphaFoldDB" id="E6N6D5"/>
<dbReference type="PANTHER" id="PTHR39550:SF1">
    <property type="entry name" value="SLL0658 PROTEIN"/>
    <property type="match status" value="1"/>
</dbReference>
<keyword evidence="1" id="KW-0175">Coiled coil</keyword>
<name>E6N6D5_CALS0</name>
<dbReference type="STRING" id="311458.CSUB_C0861"/>
<dbReference type="Proteomes" id="UP000008120">
    <property type="component" value="Chromosome"/>
</dbReference>
<proteinExistence type="predicted"/>
<dbReference type="PANTHER" id="PTHR39550">
    <property type="entry name" value="SLL0658 PROTEIN"/>
    <property type="match status" value="1"/>
</dbReference>
<dbReference type="EMBL" id="BA000048">
    <property type="protein sequence ID" value="BAJ50718.1"/>
    <property type="molecule type" value="Genomic_DNA"/>
</dbReference>